<dbReference type="EMBL" id="JAXLQG010000015">
    <property type="protein sequence ID" value="KAK5532351.1"/>
    <property type="molecule type" value="Genomic_DNA"/>
</dbReference>
<sequence>MDKYHLYHNDYSLYSLQVRYTLALAGKPREGLAPMQIELTDVDLFNSGQLAEFFLTNINPKGQAGGFRPCKCTFRGTRAISENELLKAVHALNYFALSFPDRPQVATSFVKNIQDWLARDDISDEYRKALEYKLSVTTQMKVHGIQPDAVRANEQKARELMGRLEALLSSSSSTSSEKGEGQGPWLFGLEQPTALDAHVVILIGRLQDVGRTSVVSERLLEYTDAAFQTPKLQTVMAGRRTMAPMQ</sequence>
<protein>
    <recommendedName>
        <fullName evidence="3">Glutathione S-transferase</fullName>
    </recommendedName>
</protein>
<evidence type="ECO:0008006" key="3">
    <source>
        <dbReference type="Google" id="ProtNLM"/>
    </source>
</evidence>
<dbReference type="Proteomes" id="UP001345827">
    <property type="component" value="Unassembled WGS sequence"/>
</dbReference>
<organism evidence="1 2">
    <name type="scientific">Vermiconidia calcicola</name>
    <dbReference type="NCBI Taxonomy" id="1690605"/>
    <lineage>
        <taxon>Eukaryota</taxon>
        <taxon>Fungi</taxon>
        <taxon>Dikarya</taxon>
        <taxon>Ascomycota</taxon>
        <taxon>Pezizomycotina</taxon>
        <taxon>Dothideomycetes</taxon>
        <taxon>Dothideomycetidae</taxon>
        <taxon>Mycosphaerellales</taxon>
        <taxon>Extremaceae</taxon>
        <taxon>Vermiconidia</taxon>
    </lineage>
</organism>
<name>A0AAV9PZP0_9PEZI</name>
<dbReference type="AlphaFoldDB" id="A0AAV9PZP0"/>
<gene>
    <name evidence="1" type="ORF">LTR25_007884</name>
</gene>
<accession>A0AAV9PZP0</accession>
<comment type="caution">
    <text evidence="1">The sequence shown here is derived from an EMBL/GenBank/DDBJ whole genome shotgun (WGS) entry which is preliminary data.</text>
</comment>
<keyword evidence="2" id="KW-1185">Reference proteome</keyword>
<evidence type="ECO:0000313" key="2">
    <source>
        <dbReference type="Proteomes" id="UP001345827"/>
    </source>
</evidence>
<reference evidence="1 2" key="1">
    <citation type="submission" date="2023-06" db="EMBL/GenBank/DDBJ databases">
        <title>Black Yeasts Isolated from many extreme environments.</title>
        <authorList>
            <person name="Coleine C."/>
            <person name="Stajich J.E."/>
            <person name="Selbmann L."/>
        </authorList>
    </citation>
    <scope>NUCLEOTIDE SEQUENCE [LARGE SCALE GENOMIC DNA]</scope>
    <source>
        <strain evidence="1 2">CCFEE 5887</strain>
    </source>
</reference>
<proteinExistence type="predicted"/>
<dbReference type="SUPFAM" id="SSF47616">
    <property type="entry name" value="GST C-terminal domain-like"/>
    <property type="match status" value="1"/>
</dbReference>
<evidence type="ECO:0000313" key="1">
    <source>
        <dbReference type="EMBL" id="KAK5532351.1"/>
    </source>
</evidence>
<dbReference type="InterPro" id="IPR036282">
    <property type="entry name" value="Glutathione-S-Trfase_C_sf"/>
</dbReference>